<evidence type="ECO:0000256" key="1">
    <source>
        <dbReference type="ARBA" id="ARBA00022723"/>
    </source>
</evidence>
<dbReference type="InterPro" id="IPR013087">
    <property type="entry name" value="Znf_C2H2_type"/>
</dbReference>
<dbReference type="CTD" id="570186"/>
<organism evidence="9 10">
    <name type="scientific">Paramormyrops kingsleyae</name>
    <dbReference type="NCBI Taxonomy" id="1676925"/>
    <lineage>
        <taxon>Eukaryota</taxon>
        <taxon>Metazoa</taxon>
        <taxon>Chordata</taxon>
        <taxon>Craniata</taxon>
        <taxon>Vertebrata</taxon>
        <taxon>Euteleostomi</taxon>
        <taxon>Actinopterygii</taxon>
        <taxon>Neopterygii</taxon>
        <taxon>Teleostei</taxon>
        <taxon>Osteoglossocephala</taxon>
        <taxon>Osteoglossomorpha</taxon>
        <taxon>Osteoglossiformes</taxon>
        <taxon>Mormyridae</taxon>
        <taxon>Paramormyrops</taxon>
    </lineage>
</organism>
<dbReference type="AlphaFoldDB" id="A0A3B3QF65"/>
<evidence type="ECO:0000259" key="8">
    <source>
        <dbReference type="PROSITE" id="PS50157"/>
    </source>
</evidence>
<keyword evidence="3 6" id="KW-0863">Zinc-finger</keyword>
<dbReference type="GO" id="GO:0005634">
    <property type="term" value="C:nucleus"/>
    <property type="evidence" value="ECO:0007669"/>
    <property type="project" value="TreeGrafter"/>
</dbReference>
<keyword evidence="2" id="KW-0677">Repeat</keyword>
<feature type="domain" description="C2H2-type" evidence="8">
    <location>
        <begin position="140"/>
        <end position="166"/>
    </location>
</feature>
<dbReference type="KEGG" id="pki:111856042"/>
<dbReference type="GeneID" id="111856042"/>
<dbReference type="InterPro" id="IPR054599">
    <property type="entry name" value="TFIIIA_Zfn-C2H2"/>
</dbReference>
<proteinExistence type="predicted"/>
<name>A0A3B3QF65_9TELE</name>
<keyword evidence="5" id="KW-0694">RNA-binding</keyword>
<dbReference type="Proteomes" id="UP000261540">
    <property type="component" value="Unplaced"/>
</dbReference>
<evidence type="ECO:0000256" key="6">
    <source>
        <dbReference type="PROSITE-ProRule" id="PRU00042"/>
    </source>
</evidence>
<dbReference type="FunFam" id="3.30.160.60:FF:002343">
    <property type="entry name" value="Zinc finger protein 33A"/>
    <property type="match status" value="1"/>
</dbReference>
<evidence type="ECO:0000313" key="10">
    <source>
        <dbReference type="Proteomes" id="UP000261540"/>
    </source>
</evidence>
<feature type="domain" description="C2H2-type" evidence="8">
    <location>
        <begin position="18"/>
        <end position="47"/>
    </location>
</feature>
<dbReference type="Pfam" id="PF22110">
    <property type="entry name" value="TFIIIA_zf-C2H2"/>
    <property type="match status" value="1"/>
</dbReference>
<evidence type="ECO:0000313" key="9">
    <source>
        <dbReference type="Ensembl" id="ENSPKIP00000004056.1"/>
    </source>
</evidence>
<protein>
    <submittedName>
        <fullName evidence="9">P43 5S RNA-binding protein</fullName>
    </submittedName>
</protein>
<feature type="domain" description="C2H2-type" evidence="8">
    <location>
        <begin position="110"/>
        <end position="134"/>
    </location>
</feature>
<feature type="domain" description="C2H2-type" evidence="8">
    <location>
        <begin position="195"/>
        <end position="222"/>
    </location>
</feature>
<dbReference type="PANTHER" id="PTHR46179">
    <property type="entry name" value="ZINC FINGER PROTEIN"/>
    <property type="match status" value="1"/>
</dbReference>
<reference evidence="9" key="1">
    <citation type="submission" date="2025-08" db="UniProtKB">
        <authorList>
            <consortium name="Ensembl"/>
        </authorList>
    </citation>
    <scope>IDENTIFICATION</scope>
</reference>
<dbReference type="GO" id="GO:0008270">
    <property type="term" value="F:zinc ion binding"/>
    <property type="evidence" value="ECO:0007669"/>
    <property type="project" value="UniProtKB-KW"/>
</dbReference>
<dbReference type="Ensembl" id="ENSPKIT00000028028.1">
    <property type="protein sequence ID" value="ENSPKIP00000004056.1"/>
    <property type="gene ID" value="ENSPKIG00000021312.1"/>
</dbReference>
<dbReference type="Pfam" id="PF00096">
    <property type="entry name" value="zf-C2H2"/>
    <property type="match status" value="2"/>
</dbReference>
<feature type="domain" description="C2H2-type" evidence="8">
    <location>
        <begin position="48"/>
        <end position="77"/>
    </location>
</feature>
<feature type="region of interest" description="Disordered" evidence="7">
    <location>
        <begin position="279"/>
        <end position="299"/>
    </location>
</feature>
<dbReference type="OrthoDB" id="2687452at2759"/>
<keyword evidence="1" id="KW-0479">Metal-binding</keyword>
<dbReference type="GeneTree" id="ENSGT00940000165750"/>
<reference evidence="9" key="2">
    <citation type="submission" date="2025-09" db="UniProtKB">
        <authorList>
            <consortium name="Ensembl"/>
        </authorList>
    </citation>
    <scope>IDENTIFICATION</scope>
</reference>
<feature type="domain" description="C2H2-type" evidence="8">
    <location>
        <begin position="78"/>
        <end position="108"/>
    </location>
</feature>
<evidence type="ECO:0000256" key="2">
    <source>
        <dbReference type="ARBA" id="ARBA00022737"/>
    </source>
</evidence>
<dbReference type="GO" id="GO:0003723">
    <property type="term" value="F:RNA binding"/>
    <property type="evidence" value="ECO:0007669"/>
    <property type="project" value="UniProtKB-KW"/>
</dbReference>
<dbReference type="PROSITE" id="PS50157">
    <property type="entry name" value="ZINC_FINGER_C2H2_2"/>
    <property type="match status" value="7"/>
</dbReference>
<keyword evidence="4" id="KW-0862">Zinc</keyword>
<dbReference type="RefSeq" id="XP_023691435.1">
    <property type="nucleotide sequence ID" value="XM_023835667.2"/>
</dbReference>
<sequence length="368" mass="42971">MNGLNEEKLDAIPRLKRFVCGHEGCAAAFSREWRCKEHESVHTGERPLRCPAPGCERSFSRKKHLNRHKLGHTGEKPFRCTYGNCGKRFLSSRSVQRHAQYSHGNKDAYFKCHYPACTLTFRKRKAYKMHLKVHGVTPVFKCTVKGCVATFETRISRRAHERRHSGYACPNPGCQVVAPTWDKMVKHARQHPATYTCKQCQKAFDRRKALRRHKRCHVQQKPALHCPRLGCPAQFSTTFNLQHHIRKVHLQLLKYHCSQPGCQRAFAMRESLNRHQVHHDPYASRLKQKQRQRSSKSWQKRLVGYGQRPLVEDDLSRLFALRMRLRRRLTMEANLSNLFNERKIPRPVAQEVNLRDFFSLKPVSPPTG</sequence>
<evidence type="ECO:0000256" key="7">
    <source>
        <dbReference type="SAM" id="MobiDB-lite"/>
    </source>
</evidence>
<dbReference type="SUPFAM" id="SSF57667">
    <property type="entry name" value="beta-beta-alpha zinc fingers"/>
    <property type="match status" value="6"/>
</dbReference>
<dbReference type="SMART" id="SM00355">
    <property type="entry name" value="ZnF_C2H2"/>
    <property type="match status" value="9"/>
</dbReference>
<dbReference type="InterPro" id="IPR036236">
    <property type="entry name" value="Znf_C2H2_sf"/>
</dbReference>
<evidence type="ECO:0000256" key="5">
    <source>
        <dbReference type="ARBA" id="ARBA00022884"/>
    </source>
</evidence>
<evidence type="ECO:0000256" key="3">
    <source>
        <dbReference type="ARBA" id="ARBA00022771"/>
    </source>
</evidence>
<evidence type="ECO:0000256" key="4">
    <source>
        <dbReference type="ARBA" id="ARBA00022833"/>
    </source>
</evidence>
<keyword evidence="10" id="KW-1185">Reference proteome</keyword>
<dbReference type="PANTHER" id="PTHR46179:SF28">
    <property type="entry name" value="SI:DKEY-208K4.2 PROTEIN"/>
    <property type="match status" value="1"/>
</dbReference>
<dbReference type="Gene3D" id="3.30.160.60">
    <property type="entry name" value="Classic Zinc Finger"/>
    <property type="match status" value="6"/>
</dbReference>
<feature type="domain" description="C2H2-type" evidence="8">
    <location>
        <begin position="255"/>
        <end position="279"/>
    </location>
</feature>
<accession>A0A3B3QF65</accession>
<dbReference type="STRING" id="1676925.ENSPKIP00000004056"/>
<dbReference type="InterPro" id="IPR051061">
    <property type="entry name" value="Zinc_finger_trans_reg"/>
</dbReference>
<dbReference type="PROSITE" id="PS00028">
    <property type="entry name" value="ZINC_FINGER_C2H2_1"/>
    <property type="match status" value="7"/>
</dbReference>